<dbReference type="PROSITE" id="PS50853">
    <property type="entry name" value="FN3"/>
    <property type="match status" value="1"/>
</dbReference>
<evidence type="ECO:0000256" key="2">
    <source>
        <dbReference type="ARBA" id="ARBA00023326"/>
    </source>
</evidence>
<organism evidence="4">
    <name type="scientific">Agromyces sp. G08B096</name>
    <dbReference type="NCBI Taxonomy" id="3156399"/>
    <lineage>
        <taxon>Bacteria</taxon>
        <taxon>Bacillati</taxon>
        <taxon>Actinomycetota</taxon>
        <taxon>Actinomycetes</taxon>
        <taxon>Micrococcales</taxon>
        <taxon>Microbacteriaceae</taxon>
        <taxon>Agromyces</taxon>
    </lineage>
</organism>
<evidence type="ECO:0000256" key="1">
    <source>
        <dbReference type="ARBA" id="ARBA00023295"/>
    </source>
</evidence>
<sequence>MPRLEHRRSAVITALAVTALVGVVGGVAVASDGYRAEQVELGDGAVWVVNDARQAIGRASTMVRELNAAVETGANRVDLVQRGPTVLAVDADHANVSIVDPATATVVDTVAVPPDDPVVAIGGGQVVVADGGDIRTIPAADFAEFDAAADPSLSFGPGAVVSVDADGRIFAYRPSTGDIAEVDAAASTSVARRWQVDAADDAAEAGTPPQITSVGGRWAVFDPQRSALLLDGRTVELDDVIRAGDAPVLQAPSIDGSVVALATRRGLVVVPLDGGVPREVVDDRGGLPAQPVRHRGCLHAAWADGTAWRDCPGAEPIQVQLERGAGAASLTFRANEDALVLNDARTGRSWAAAEDHALIDDWDRLLADDRDEQTVERNDPTTPPTVETAQVPPVAEDDALGARPGRASLLPVLLNDYDANGDVLAIEGVDAVLPPGVRLDVVSERQQLQLTLDERASGTLTFGYTVTDGRGGTDAATVVVEVRGPDENGPPEQRRSTTAAVSAGGRVTVPVLGEWVDPDGDPFFLREARTAEPDRVTSTADGVVVFDERTGAGGTRSVALVVDDGRSAGAGVLDVDVPAAGPVPLVAEPFIALATAGEEVAIEPLRHVRGGSGTVRLIGVPGKPDATLVADFDRGVFRFSSEVARTHLVEYTVTDGVQTAVGQVRVEVETPPDRDPTPITVPHTAFVRVGQDVEVDVLATDIDPIGGVLLLTGVDAEGTSQVRAELIEHRVIRIALLGPLEQGSVEIGYRVSNGLAEADGRVTVVEVPPPAQPQPPVAVPDRVSARTGDVVDIPVLANDEHPDGDPLALAPELVQQPDRGFAFTSGDRVRYLAPDEPGEYRAEYRVDGPDHQYATAVVEISVREADPVTNTAPAPVAVTARALAGETVRIPIPLAGVDPDGDSVQLLGEYSAPERGTVLARGADWLEYRAGEYSPGTDDFRYEVMDALGGRATGSVRVGIAPRPDGARAPVAASDALTVRPGRTVAVRVLENDSDPDGGALTITAVEATGGDATAEIGDGVILVDVPDAEGTFSFQYTIENEQLATASSYLRIDAVADAALTRPEATDVVLGLSDILDRDVVDVDVLDAAFIADASVSRADVGLVDGYDDAASVRGDGRVRVEVQDRRRIIPFTISHPDDPSLVATAFIQVPGRDDAVPQLRADAPRVRVDSGETVELDLADFVIAASGRPVRLTDAASVRASHSDGGSLVIDADTLRFRSEAGYFGPASISFAATDGESPDDPRARTGTIVIPIEVRPAEGVPPAFMGAVVDLQPDQSKRIALAKLTNRADAKAASGLEFSIGDLPDGFSASLDGTMLTVRADGGARYGLTAALPVSVSDAEGAGTPGTIQLRVVPSTRPLAEPVPDTAVAERGRTTQIDVLANDQAGNPFPGTPLEVIGVAGADARSLPAGVRVSPSGDRSKLTVTVSPSAEPANTTLQYQVADATGDPSRFAWGTVTISVQDRPDPVTNARVTGFGDGRLDVAFGAGAANNSPIRGYDLTLLDAADGSTVGGGECTGTTCTLDTPGNGRDHAVIVRVQARNAIGLSSPVDVPGAVWSDVVPGPPSGLEARPLDGRLRVEWRPVDAGGGSAVGSYVVTVAGAATEVDAGTVCTASLCAFETQPLANGSQVPVSVSARNQAYPALASWTEAGTVGTPFGAPLPAGIQVIGDAASGTVTVLWSPFEGNGDGVGGYFVQQLVAGETAVPSGPQACRVTSPAPGQVVPPTNGGSVERSVATGPDASSVQFSGTSVESAQYSFVVWGYNRAGCSHTEVAAVVVRPAPGPVGGVASDMAWQSETTFDRYVSGVQGSASTVQIVATDRRGVHLGEPRTFSGTGWLRELLGRPFGETAYFQVRSCAVWGSCGPWSETIPGGESPSLTFAVPGRTWNEQTGSWSWAGPPANGGLPASFRCGVEGDEWGRHAQGSGSCQVPGARPGDRVWLDVEVAGVTATFWNR</sequence>
<evidence type="ECO:0000313" key="4">
    <source>
        <dbReference type="EMBL" id="XBX81099.1"/>
    </source>
</evidence>
<dbReference type="Pfam" id="PF17963">
    <property type="entry name" value="Big_9"/>
    <property type="match status" value="5"/>
</dbReference>
<dbReference type="InterPro" id="IPR013783">
    <property type="entry name" value="Ig-like_fold"/>
</dbReference>
<dbReference type="InterPro" id="IPR003961">
    <property type="entry name" value="FN3_dom"/>
</dbReference>
<dbReference type="GO" id="GO:0016798">
    <property type="term" value="F:hydrolase activity, acting on glycosyl bonds"/>
    <property type="evidence" value="ECO:0007669"/>
    <property type="project" value="UniProtKB-KW"/>
</dbReference>
<proteinExistence type="predicted"/>
<feature type="domain" description="Fibronectin type-III" evidence="3">
    <location>
        <begin position="1563"/>
        <end position="1660"/>
    </location>
</feature>
<name>A0AAU7W3R5_9MICO</name>
<dbReference type="SMART" id="SM00060">
    <property type="entry name" value="FN3"/>
    <property type="match status" value="3"/>
</dbReference>
<reference evidence="4" key="1">
    <citation type="submission" date="2024-05" db="EMBL/GenBank/DDBJ databases">
        <authorList>
            <person name="Yu L."/>
        </authorList>
    </citation>
    <scope>NUCLEOTIDE SEQUENCE</scope>
    <source>
        <strain evidence="4">G08B096</strain>
    </source>
</reference>
<keyword evidence="1" id="KW-0378">Hydrolase</keyword>
<keyword evidence="2" id="KW-0624">Polysaccharide degradation</keyword>
<keyword evidence="2" id="KW-0119">Carbohydrate metabolism</keyword>
<protein>
    <submittedName>
        <fullName evidence="4">Ig-like domain-containing protein</fullName>
    </submittedName>
</protein>
<accession>A0AAU7W3R5</accession>
<dbReference type="InterPro" id="IPR036116">
    <property type="entry name" value="FN3_sf"/>
</dbReference>
<dbReference type="Gene3D" id="2.60.40.10">
    <property type="entry name" value="Immunoglobulins"/>
    <property type="match status" value="1"/>
</dbReference>
<dbReference type="SUPFAM" id="SSF69304">
    <property type="entry name" value="Tricorn protease N-terminal domain"/>
    <property type="match status" value="1"/>
</dbReference>
<gene>
    <name evidence="4" type="ORF">ABIQ69_10800</name>
</gene>
<evidence type="ECO:0000259" key="3">
    <source>
        <dbReference type="PROSITE" id="PS50853"/>
    </source>
</evidence>
<dbReference type="SUPFAM" id="SSF49265">
    <property type="entry name" value="Fibronectin type III"/>
    <property type="match status" value="2"/>
</dbReference>
<dbReference type="GO" id="GO:0000272">
    <property type="term" value="P:polysaccharide catabolic process"/>
    <property type="evidence" value="ECO:0007669"/>
    <property type="project" value="UniProtKB-KW"/>
</dbReference>
<dbReference type="EMBL" id="CP158374">
    <property type="protein sequence ID" value="XBX81099.1"/>
    <property type="molecule type" value="Genomic_DNA"/>
</dbReference>
<dbReference type="RefSeq" id="WP_350347123.1">
    <property type="nucleotide sequence ID" value="NZ_CP158374.1"/>
</dbReference>
<dbReference type="CDD" id="cd00063">
    <property type="entry name" value="FN3"/>
    <property type="match status" value="1"/>
</dbReference>
<keyword evidence="1" id="KW-0326">Glycosidase</keyword>